<feature type="transmembrane region" description="Helical" evidence="8">
    <location>
        <begin position="390"/>
        <end position="413"/>
    </location>
</feature>
<dbReference type="PANTHER" id="PTHR48021">
    <property type="match status" value="1"/>
</dbReference>
<feature type="transmembrane region" description="Helical" evidence="8">
    <location>
        <begin position="294"/>
        <end position="312"/>
    </location>
</feature>
<feature type="transmembrane region" description="Helical" evidence="8">
    <location>
        <begin position="354"/>
        <end position="378"/>
    </location>
</feature>
<keyword evidence="5 8" id="KW-0812">Transmembrane</keyword>
<dbReference type="FunFam" id="1.20.1250.20:FF:000218">
    <property type="entry name" value="facilitated trehalose transporter Tret1"/>
    <property type="match status" value="1"/>
</dbReference>
<dbReference type="GO" id="GO:0022857">
    <property type="term" value="F:transmembrane transporter activity"/>
    <property type="evidence" value="ECO:0007669"/>
    <property type="project" value="InterPro"/>
</dbReference>
<feature type="transmembrane region" description="Helical" evidence="8">
    <location>
        <begin position="171"/>
        <end position="192"/>
    </location>
</feature>
<dbReference type="SUPFAM" id="SSF103473">
    <property type="entry name" value="MFS general substrate transporter"/>
    <property type="match status" value="1"/>
</dbReference>
<dbReference type="InterPro" id="IPR036259">
    <property type="entry name" value="MFS_trans_sf"/>
</dbReference>
<evidence type="ECO:0000256" key="8">
    <source>
        <dbReference type="SAM" id="Phobius"/>
    </source>
</evidence>
<evidence type="ECO:0000256" key="7">
    <source>
        <dbReference type="ARBA" id="ARBA00023136"/>
    </source>
</evidence>
<proteinExistence type="predicted"/>
<sequence>MIPENDTCNLKSGLARQVFCGIIVSIISLNSGINQGWLSPMSLRLKADDSPVEKISKEESGFLASFPQYSALVVTPFVSYIGMRFGRKAAFFVILVPHIASGLILTFAPSKIWLYVGRTLGGFRITAINVAEMYVSETVHTSIRGMLMAMCTLQINVGILISYSLGKALDYQAYNSLLAIIPFICTVLLFWVPESPHFLIEKHRKDEAKKAMLWLKNGDCKLADIEIAEIEQTKSCRNETLSIKQIWSDKVTKIALLVGVFTISLQTLSGIHSMTNYAGIIYEESKSILSPDDSSIVTAIILLVASLVNVLLMDRFGRKPLMFVSLAGSAISLMVLTVFLYALMKGADVGNLTFLPVVCLGTFAFMYGIGLAAVPSALTSEMSPTHIRPALNGVVTVASVSISTALLQSFPYIDEYVGLYFVFAISTLSNVIGIFFTWFMVTETKGKSLAQISEELRAR</sequence>
<dbReference type="AlphaFoldDB" id="A0A8S9X101"/>
<dbReference type="InterPro" id="IPR020846">
    <property type="entry name" value="MFS_dom"/>
</dbReference>
<evidence type="ECO:0000256" key="1">
    <source>
        <dbReference type="ARBA" id="ARBA00004651"/>
    </source>
</evidence>
<dbReference type="Gene3D" id="1.20.1250.20">
    <property type="entry name" value="MFS general substrate transporter like domains"/>
    <property type="match status" value="1"/>
</dbReference>
<evidence type="ECO:0000313" key="11">
    <source>
        <dbReference type="Proteomes" id="UP000466442"/>
    </source>
</evidence>
<feature type="transmembrane region" description="Helical" evidence="8">
    <location>
        <begin position="114"/>
        <end position="135"/>
    </location>
</feature>
<evidence type="ECO:0000256" key="2">
    <source>
        <dbReference type="ARBA" id="ARBA00022448"/>
    </source>
</evidence>
<dbReference type="Pfam" id="PF00083">
    <property type="entry name" value="Sugar_tr"/>
    <property type="match status" value="1"/>
</dbReference>
<evidence type="ECO:0000313" key="10">
    <source>
        <dbReference type="EMBL" id="KAF6202139.1"/>
    </source>
</evidence>
<keyword evidence="2" id="KW-0813">Transport</keyword>
<feature type="transmembrane region" description="Helical" evidence="8">
    <location>
        <begin position="89"/>
        <end position="108"/>
    </location>
</feature>
<protein>
    <recommendedName>
        <fullName evidence="9">Major facilitator superfamily (MFS) profile domain-containing protein</fullName>
    </recommendedName>
</protein>
<name>A0A8S9X101_APOLU</name>
<feature type="transmembrane region" description="Helical" evidence="8">
    <location>
        <begin position="147"/>
        <end position="165"/>
    </location>
</feature>
<evidence type="ECO:0000256" key="5">
    <source>
        <dbReference type="ARBA" id="ARBA00022692"/>
    </source>
</evidence>
<organism evidence="10 11">
    <name type="scientific">Apolygus lucorum</name>
    <name type="common">Small green plant bug</name>
    <name type="synonym">Lygocoris lucorum</name>
    <dbReference type="NCBI Taxonomy" id="248454"/>
    <lineage>
        <taxon>Eukaryota</taxon>
        <taxon>Metazoa</taxon>
        <taxon>Ecdysozoa</taxon>
        <taxon>Arthropoda</taxon>
        <taxon>Hexapoda</taxon>
        <taxon>Insecta</taxon>
        <taxon>Pterygota</taxon>
        <taxon>Neoptera</taxon>
        <taxon>Paraneoptera</taxon>
        <taxon>Hemiptera</taxon>
        <taxon>Heteroptera</taxon>
        <taxon>Panheteroptera</taxon>
        <taxon>Cimicomorpha</taxon>
        <taxon>Miridae</taxon>
        <taxon>Mirini</taxon>
        <taxon>Apolygus</taxon>
    </lineage>
</organism>
<dbReference type="GO" id="GO:0005886">
    <property type="term" value="C:plasma membrane"/>
    <property type="evidence" value="ECO:0007669"/>
    <property type="project" value="UniProtKB-SubCell"/>
</dbReference>
<dbReference type="EMBL" id="WIXP02000012">
    <property type="protein sequence ID" value="KAF6202139.1"/>
    <property type="molecule type" value="Genomic_DNA"/>
</dbReference>
<comment type="subcellular location">
    <subcellularLocation>
        <location evidence="1">Cell membrane</location>
        <topology evidence="1">Multi-pass membrane protein</topology>
    </subcellularLocation>
</comment>
<dbReference type="PANTHER" id="PTHR48021:SF1">
    <property type="entry name" value="GH07001P-RELATED"/>
    <property type="match status" value="1"/>
</dbReference>
<feature type="domain" description="Major facilitator superfamily (MFS) profile" evidence="9">
    <location>
        <begin position="1"/>
        <end position="445"/>
    </location>
</feature>
<keyword evidence="4" id="KW-0762">Sugar transport</keyword>
<dbReference type="InterPro" id="IPR050549">
    <property type="entry name" value="MFS_Trehalose_Transporter"/>
</dbReference>
<evidence type="ECO:0000256" key="6">
    <source>
        <dbReference type="ARBA" id="ARBA00022989"/>
    </source>
</evidence>
<dbReference type="InterPro" id="IPR005828">
    <property type="entry name" value="MFS_sugar_transport-like"/>
</dbReference>
<keyword evidence="3" id="KW-1003">Cell membrane</keyword>
<keyword evidence="11" id="KW-1185">Reference proteome</keyword>
<accession>A0A8S9X101</accession>
<evidence type="ECO:0000259" key="9">
    <source>
        <dbReference type="PROSITE" id="PS50850"/>
    </source>
</evidence>
<reference evidence="10" key="1">
    <citation type="journal article" date="2021" name="Mol. Ecol. Resour.">
        <title>Apolygus lucorum genome provides insights into omnivorousness and mesophyll feeding.</title>
        <authorList>
            <person name="Liu Y."/>
            <person name="Liu H."/>
            <person name="Wang H."/>
            <person name="Huang T."/>
            <person name="Liu B."/>
            <person name="Yang B."/>
            <person name="Yin L."/>
            <person name="Li B."/>
            <person name="Zhang Y."/>
            <person name="Zhang S."/>
            <person name="Jiang F."/>
            <person name="Zhang X."/>
            <person name="Ren Y."/>
            <person name="Wang B."/>
            <person name="Wang S."/>
            <person name="Lu Y."/>
            <person name="Wu K."/>
            <person name="Fan W."/>
            <person name="Wang G."/>
        </authorList>
    </citation>
    <scope>NUCLEOTIDE SEQUENCE</scope>
    <source>
        <strain evidence="10">12Hb</strain>
    </source>
</reference>
<gene>
    <name evidence="10" type="ORF">GE061_004537</name>
</gene>
<dbReference type="OrthoDB" id="4142200at2759"/>
<feature type="transmembrane region" description="Helical" evidence="8">
    <location>
        <begin position="419"/>
        <end position="441"/>
    </location>
</feature>
<keyword evidence="6 8" id="KW-1133">Transmembrane helix</keyword>
<keyword evidence="7 8" id="KW-0472">Membrane</keyword>
<feature type="transmembrane region" description="Helical" evidence="8">
    <location>
        <begin position="321"/>
        <end position="342"/>
    </location>
</feature>
<comment type="caution">
    <text evidence="10">The sequence shown here is derived from an EMBL/GenBank/DDBJ whole genome shotgun (WGS) entry which is preliminary data.</text>
</comment>
<dbReference type="Proteomes" id="UP000466442">
    <property type="component" value="Linkage Group LG12"/>
</dbReference>
<feature type="transmembrane region" description="Helical" evidence="8">
    <location>
        <begin position="254"/>
        <end position="274"/>
    </location>
</feature>
<evidence type="ECO:0000256" key="4">
    <source>
        <dbReference type="ARBA" id="ARBA00022597"/>
    </source>
</evidence>
<evidence type="ECO:0000256" key="3">
    <source>
        <dbReference type="ARBA" id="ARBA00022475"/>
    </source>
</evidence>
<dbReference type="PROSITE" id="PS50850">
    <property type="entry name" value="MFS"/>
    <property type="match status" value="1"/>
</dbReference>